<keyword evidence="3" id="KW-1185">Reference proteome</keyword>
<comment type="caution">
    <text evidence="2">The sequence shown here is derived from an EMBL/GenBank/DDBJ whole genome shotgun (WGS) entry which is preliminary data.</text>
</comment>
<organism evidence="2 3">
    <name type="scientific">Tenacibaculum vairaonense</name>
    <dbReference type="NCBI Taxonomy" id="3137860"/>
    <lineage>
        <taxon>Bacteria</taxon>
        <taxon>Pseudomonadati</taxon>
        <taxon>Bacteroidota</taxon>
        <taxon>Flavobacteriia</taxon>
        <taxon>Flavobacteriales</taxon>
        <taxon>Flavobacteriaceae</taxon>
        <taxon>Tenacibaculum</taxon>
    </lineage>
</organism>
<accession>A0ABM9PP62</accession>
<keyword evidence="1" id="KW-0472">Membrane</keyword>
<evidence type="ECO:0000256" key="1">
    <source>
        <dbReference type="SAM" id="Phobius"/>
    </source>
</evidence>
<feature type="transmembrane region" description="Helical" evidence="1">
    <location>
        <begin position="21"/>
        <end position="40"/>
    </location>
</feature>
<proteinExistence type="predicted"/>
<evidence type="ECO:0000313" key="3">
    <source>
        <dbReference type="Proteomes" id="UP001497602"/>
    </source>
</evidence>
<evidence type="ECO:0000313" key="2">
    <source>
        <dbReference type="EMBL" id="CAL2107512.1"/>
    </source>
</evidence>
<keyword evidence="1" id="KW-0812">Transmembrane</keyword>
<dbReference type="EMBL" id="CAXJRC010000041">
    <property type="protein sequence ID" value="CAL2107512.1"/>
    <property type="molecule type" value="Genomic_DNA"/>
</dbReference>
<protein>
    <submittedName>
        <fullName evidence="2">Uncharacterized protein</fullName>
    </submittedName>
</protein>
<gene>
    <name evidence="2" type="ORF">T190115A13A_40034</name>
</gene>
<name>A0ABM9PP62_9FLAO</name>
<keyword evidence="1" id="KW-1133">Transmembrane helix</keyword>
<reference evidence="2 3" key="1">
    <citation type="submission" date="2024-05" db="EMBL/GenBank/DDBJ databases">
        <authorList>
            <person name="Duchaud E."/>
        </authorList>
    </citation>
    <scope>NUCLEOTIDE SEQUENCE [LARGE SCALE GENOMIC DNA]</scope>
    <source>
        <strain evidence="2">Ena-SAMPLE-TAB-13-05-2024-13:56:06:370-140305</strain>
    </source>
</reference>
<sequence length="41" mass="4675">MIVIKKIKTSYQQLLATPVNNMLITNVLIILFLSLITIIFV</sequence>
<dbReference type="Proteomes" id="UP001497602">
    <property type="component" value="Unassembled WGS sequence"/>
</dbReference>